<proteinExistence type="predicted"/>
<evidence type="ECO:0000313" key="3">
    <source>
        <dbReference type="Proteomes" id="UP000008021"/>
    </source>
</evidence>
<name>A0A0E0DT27_9ORYZ</name>
<sequence>MLHFQTLAVLPGRSLRVIVAELARQAASTPPQQPITLQLDQRPPHTQEPSCSKLTAWPTTNEQDAENPHAIPTKELPGID</sequence>
<keyword evidence="3" id="KW-1185">Reference proteome</keyword>
<feature type="compositionally biased region" description="Polar residues" evidence="1">
    <location>
        <begin position="26"/>
        <end position="39"/>
    </location>
</feature>
<protein>
    <submittedName>
        <fullName evidence="2">Uncharacterized protein</fullName>
    </submittedName>
</protein>
<feature type="compositionally biased region" description="Polar residues" evidence="1">
    <location>
        <begin position="47"/>
        <end position="62"/>
    </location>
</feature>
<dbReference type="Gramene" id="OMERI05G18230.1">
    <property type="protein sequence ID" value="OMERI05G18230.1"/>
    <property type="gene ID" value="OMERI05G18230"/>
</dbReference>
<reference evidence="2" key="1">
    <citation type="submission" date="2015-04" db="UniProtKB">
        <authorList>
            <consortium name="EnsemblPlants"/>
        </authorList>
    </citation>
    <scope>IDENTIFICATION</scope>
</reference>
<dbReference type="Proteomes" id="UP000008021">
    <property type="component" value="Chromosome 5"/>
</dbReference>
<dbReference type="EnsemblPlants" id="OMERI05G18230.1">
    <property type="protein sequence ID" value="OMERI05G18230.1"/>
    <property type="gene ID" value="OMERI05G18230"/>
</dbReference>
<evidence type="ECO:0000256" key="1">
    <source>
        <dbReference type="SAM" id="MobiDB-lite"/>
    </source>
</evidence>
<dbReference type="HOGENOM" id="CLU_180343_0_0_1"/>
<accession>A0A0E0DT27</accession>
<reference evidence="2" key="2">
    <citation type="submission" date="2018-05" db="EMBL/GenBank/DDBJ databases">
        <title>OmerRS3 (Oryza meridionalis Reference Sequence Version 3).</title>
        <authorList>
            <person name="Zhang J."/>
            <person name="Kudrna D."/>
            <person name="Lee S."/>
            <person name="Talag J."/>
            <person name="Welchert J."/>
            <person name="Wing R.A."/>
        </authorList>
    </citation>
    <scope>NUCLEOTIDE SEQUENCE [LARGE SCALE GENOMIC DNA]</scope>
    <source>
        <strain evidence="2">cv. OR44</strain>
    </source>
</reference>
<feature type="region of interest" description="Disordered" evidence="1">
    <location>
        <begin position="26"/>
        <end position="80"/>
    </location>
</feature>
<organism evidence="2">
    <name type="scientific">Oryza meridionalis</name>
    <dbReference type="NCBI Taxonomy" id="40149"/>
    <lineage>
        <taxon>Eukaryota</taxon>
        <taxon>Viridiplantae</taxon>
        <taxon>Streptophyta</taxon>
        <taxon>Embryophyta</taxon>
        <taxon>Tracheophyta</taxon>
        <taxon>Spermatophyta</taxon>
        <taxon>Magnoliopsida</taxon>
        <taxon>Liliopsida</taxon>
        <taxon>Poales</taxon>
        <taxon>Poaceae</taxon>
        <taxon>BOP clade</taxon>
        <taxon>Oryzoideae</taxon>
        <taxon>Oryzeae</taxon>
        <taxon>Oryzinae</taxon>
        <taxon>Oryza</taxon>
    </lineage>
</organism>
<evidence type="ECO:0000313" key="2">
    <source>
        <dbReference type="EnsemblPlants" id="OMERI05G18230.1"/>
    </source>
</evidence>
<dbReference type="AlphaFoldDB" id="A0A0E0DT27"/>